<comment type="caution">
    <text evidence="1">The sequence shown here is derived from an EMBL/GenBank/DDBJ whole genome shotgun (WGS) entry which is preliminary data.</text>
</comment>
<evidence type="ECO:0000313" key="1">
    <source>
        <dbReference type="EMBL" id="MFC6659454.1"/>
    </source>
</evidence>
<name>A0ABW1ZEZ3_9DEIO</name>
<dbReference type="Proteomes" id="UP001596317">
    <property type="component" value="Unassembled WGS sequence"/>
</dbReference>
<proteinExistence type="predicted"/>
<protein>
    <recommendedName>
        <fullName evidence="3">Lipoprotein</fullName>
    </recommendedName>
</protein>
<dbReference type="RefSeq" id="WP_380054037.1">
    <property type="nucleotide sequence ID" value="NZ_JBHSWB010000001.1"/>
</dbReference>
<evidence type="ECO:0000313" key="2">
    <source>
        <dbReference type="Proteomes" id="UP001596317"/>
    </source>
</evidence>
<accession>A0ABW1ZEZ3</accession>
<organism evidence="1 2">
    <name type="scientific">Deinococcus multiflagellatus</name>
    <dbReference type="NCBI Taxonomy" id="1656887"/>
    <lineage>
        <taxon>Bacteria</taxon>
        <taxon>Thermotogati</taxon>
        <taxon>Deinococcota</taxon>
        <taxon>Deinococci</taxon>
        <taxon>Deinococcales</taxon>
        <taxon>Deinococcaceae</taxon>
        <taxon>Deinococcus</taxon>
    </lineage>
</organism>
<keyword evidence="2" id="KW-1185">Reference proteome</keyword>
<sequence>MVTTAFLILPTLLAGCRTATPVVDPHLPPINPGAMTLTGTLDASWRASPNAQIRLEGSRKGMGGGDTVGTVTLQPNGRFTAILEERPLHLVAAQPNFGSLCEGTGVSDVKRSGTVDLNRVRTTWLNFSVLKDQATQPEHVYIRLTPNELSRAQYLVYAVGEGSIHLAESCLTNDPTTYADTRYTVDIDFTPGWNLIDINGYRSKPNWSNLEYRKLPLPGELYLK</sequence>
<evidence type="ECO:0008006" key="3">
    <source>
        <dbReference type="Google" id="ProtNLM"/>
    </source>
</evidence>
<reference evidence="2" key="1">
    <citation type="journal article" date="2019" name="Int. J. Syst. Evol. Microbiol.">
        <title>The Global Catalogue of Microorganisms (GCM) 10K type strain sequencing project: providing services to taxonomists for standard genome sequencing and annotation.</title>
        <authorList>
            <consortium name="The Broad Institute Genomics Platform"/>
            <consortium name="The Broad Institute Genome Sequencing Center for Infectious Disease"/>
            <person name="Wu L."/>
            <person name="Ma J."/>
        </authorList>
    </citation>
    <scope>NUCLEOTIDE SEQUENCE [LARGE SCALE GENOMIC DNA]</scope>
    <source>
        <strain evidence="2">CCUG 63830</strain>
    </source>
</reference>
<gene>
    <name evidence="1" type="ORF">ACFP90_02990</name>
</gene>
<dbReference type="EMBL" id="JBHSWB010000001">
    <property type="protein sequence ID" value="MFC6659454.1"/>
    <property type="molecule type" value="Genomic_DNA"/>
</dbReference>